<feature type="region of interest" description="Disordered" evidence="1">
    <location>
        <begin position="494"/>
        <end position="519"/>
    </location>
</feature>
<proteinExistence type="predicted"/>
<evidence type="ECO:0000313" key="3">
    <source>
        <dbReference type="Proteomes" id="UP000247409"/>
    </source>
</evidence>
<dbReference type="EMBL" id="NBIV01000001">
    <property type="protein sequence ID" value="PXF49915.1"/>
    <property type="molecule type" value="Genomic_DNA"/>
</dbReference>
<feature type="compositionally biased region" description="Polar residues" evidence="1">
    <location>
        <begin position="231"/>
        <end position="250"/>
    </location>
</feature>
<evidence type="ECO:0000256" key="1">
    <source>
        <dbReference type="SAM" id="MobiDB-lite"/>
    </source>
</evidence>
<keyword evidence="3" id="KW-1185">Reference proteome</keyword>
<organism evidence="2 3">
    <name type="scientific">Gracilariopsis chorda</name>
    <dbReference type="NCBI Taxonomy" id="448386"/>
    <lineage>
        <taxon>Eukaryota</taxon>
        <taxon>Rhodophyta</taxon>
        <taxon>Florideophyceae</taxon>
        <taxon>Rhodymeniophycidae</taxon>
        <taxon>Gracilariales</taxon>
        <taxon>Gracilariaceae</taxon>
        <taxon>Gracilariopsis</taxon>
    </lineage>
</organism>
<dbReference type="AlphaFoldDB" id="A0A2V3J675"/>
<dbReference type="OrthoDB" id="10497330at2759"/>
<feature type="region of interest" description="Disordered" evidence="1">
    <location>
        <begin position="1"/>
        <end position="39"/>
    </location>
</feature>
<evidence type="ECO:0000313" key="2">
    <source>
        <dbReference type="EMBL" id="PXF49915.1"/>
    </source>
</evidence>
<comment type="caution">
    <text evidence="2">The sequence shown here is derived from an EMBL/GenBank/DDBJ whole genome shotgun (WGS) entry which is preliminary data.</text>
</comment>
<sequence>MHLPAWPHPFHARKRRSHPPLSSPSHHSERQPPIEYRPPYSHVSVADFVDVPSQRFAERALSPTDNVKRPPSYDLFRAKQAARNNQKHSQTPSAVVTNPRHFGALPYVTAHPDNTGSTSDSASDSLDSTVYYIDNNSHVSALLAIINSATQPNHRHSLPNIPPSFQQSCTPHQSNISTSDKSVSSRPTDEPPSDETDLYEGHLEHARFQDASDDDHQLRSKERISERDEVSSTSITNFEPYSQSTHPLHNSQPLAAERRLRYSHLGHATSASSLLSDSSIRPASLSDVCTVRSVESSDGIFRAHSRCSSPLITPVESFYSVHEAFQKSRNLMCQNPVSPTKYTFKPPQTPSSPSVSPAHSRHTVPLFTAERHTEPISPKLSTPQVCQRKSYSFSSLSSHANSEPLTLAAIKKAVDIIDPRVVFSIAQSPSLAFATSGLFRKKRDSDETINSTSTEYYEDEYTRFIEKRHSLSPSRLIHHPKISMMMGHESWSLRGSKQKESESTLSIPESDDDYCPDGC</sequence>
<feature type="compositionally biased region" description="Basic and acidic residues" evidence="1">
    <location>
        <begin position="199"/>
        <end position="230"/>
    </location>
</feature>
<feature type="region of interest" description="Disordered" evidence="1">
    <location>
        <begin position="154"/>
        <end position="250"/>
    </location>
</feature>
<gene>
    <name evidence="2" type="ORF">BWQ96_00075</name>
</gene>
<name>A0A2V3J675_9FLOR</name>
<dbReference type="Proteomes" id="UP000247409">
    <property type="component" value="Unassembled WGS sequence"/>
</dbReference>
<protein>
    <submittedName>
        <fullName evidence="2">Uncharacterized protein</fullName>
    </submittedName>
</protein>
<feature type="compositionally biased region" description="Polar residues" evidence="1">
    <location>
        <begin position="163"/>
        <end position="186"/>
    </location>
</feature>
<reference evidence="2 3" key="1">
    <citation type="journal article" date="2018" name="Mol. Biol. Evol.">
        <title>Analysis of the draft genome of the red seaweed Gracilariopsis chorda provides insights into genome size evolution in Rhodophyta.</title>
        <authorList>
            <person name="Lee J."/>
            <person name="Yang E.C."/>
            <person name="Graf L."/>
            <person name="Yang J.H."/>
            <person name="Qiu H."/>
            <person name="Zel Zion U."/>
            <person name="Chan C.X."/>
            <person name="Stephens T.G."/>
            <person name="Weber A.P.M."/>
            <person name="Boo G.H."/>
            <person name="Boo S.M."/>
            <person name="Kim K.M."/>
            <person name="Shin Y."/>
            <person name="Jung M."/>
            <person name="Lee S.J."/>
            <person name="Yim H.S."/>
            <person name="Lee J.H."/>
            <person name="Bhattacharya D."/>
            <person name="Yoon H.S."/>
        </authorList>
    </citation>
    <scope>NUCLEOTIDE SEQUENCE [LARGE SCALE GENOMIC DNA]</scope>
    <source>
        <strain evidence="2 3">SKKU-2015</strain>
        <tissue evidence="2">Whole body</tissue>
    </source>
</reference>
<accession>A0A2V3J675</accession>
<feature type="compositionally biased region" description="Acidic residues" evidence="1">
    <location>
        <begin position="509"/>
        <end position="519"/>
    </location>
</feature>